<dbReference type="Proteomes" id="UP001230649">
    <property type="component" value="Unassembled WGS sequence"/>
</dbReference>
<gene>
    <name evidence="1" type="ORF">QFC20_006994</name>
</gene>
<comment type="caution">
    <text evidence="1">The sequence shown here is derived from an EMBL/GenBank/DDBJ whole genome shotgun (WGS) entry which is preliminary data.</text>
</comment>
<protein>
    <submittedName>
        <fullName evidence="1">Uncharacterized protein</fullName>
    </submittedName>
</protein>
<name>A0ACC2V3U7_9TREE</name>
<evidence type="ECO:0000313" key="2">
    <source>
        <dbReference type="Proteomes" id="UP001230649"/>
    </source>
</evidence>
<proteinExistence type="predicted"/>
<organism evidence="1 2">
    <name type="scientific">Naganishia adeliensis</name>
    <dbReference type="NCBI Taxonomy" id="92952"/>
    <lineage>
        <taxon>Eukaryota</taxon>
        <taxon>Fungi</taxon>
        <taxon>Dikarya</taxon>
        <taxon>Basidiomycota</taxon>
        <taxon>Agaricomycotina</taxon>
        <taxon>Tremellomycetes</taxon>
        <taxon>Filobasidiales</taxon>
        <taxon>Filobasidiaceae</taxon>
        <taxon>Naganishia</taxon>
    </lineage>
</organism>
<dbReference type="EMBL" id="JASBWS010000144">
    <property type="protein sequence ID" value="KAJ9094014.1"/>
    <property type="molecule type" value="Genomic_DNA"/>
</dbReference>
<evidence type="ECO:0000313" key="1">
    <source>
        <dbReference type="EMBL" id="KAJ9094014.1"/>
    </source>
</evidence>
<reference evidence="1" key="1">
    <citation type="submission" date="2023-04" db="EMBL/GenBank/DDBJ databases">
        <title>Draft Genome sequencing of Naganishia species isolated from polar environments using Oxford Nanopore Technology.</title>
        <authorList>
            <person name="Leo P."/>
            <person name="Venkateswaran K."/>
        </authorList>
    </citation>
    <scope>NUCLEOTIDE SEQUENCE</scope>
    <source>
        <strain evidence="1">MNA-CCFEE 5262</strain>
    </source>
</reference>
<sequence length="107" mass="11379">MTMNVGPNQTLAQVFEEETGLKLPEGCTLAVTSFKAYEAVKPSVRGAIVFVHTPKSWETSLPGEGLENEREEGVPPILAALAIPGVAVGAHAMNAVSYAMQPERTLE</sequence>
<keyword evidence="2" id="KW-1185">Reference proteome</keyword>
<accession>A0ACC2V3U7</accession>